<keyword evidence="2" id="KW-1185">Reference proteome</keyword>
<name>A0AAD1U2B9_EUPCR</name>
<sequence length="42" mass="5001">MRNKSKDVLILVQDRGQRRHGYIKKCSNPLKETTMKNSRRVD</sequence>
<reference evidence="1" key="1">
    <citation type="submission" date="2023-07" db="EMBL/GenBank/DDBJ databases">
        <authorList>
            <consortium name="AG Swart"/>
            <person name="Singh M."/>
            <person name="Singh A."/>
            <person name="Seah K."/>
            <person name="Emmerich C."/>
        </authorList>
    </citation>
    <scope>NUCLEOTIDE SEQUENCE</scope>
    <source>
        <strain evidence="1">DP1</strain>
    </source>
</reference>
<evidence type="ECO:0000313" key="2">
    <source>
        <dbReference type="Proteomes" id="UP001295684"/>
    </source>
</evidence>
<comment type="caution">
    <text evidence="1">The sequence shown here is derived from an EMBL/GenBank/DDBJ whole genome shotgun (WGS) entry which is preliminary data.</text>
</comment>
<organism evidence="1 2">
    <name type="scientific">Euplotes crassus</name>
    <dbReference type="NCBI Taxonomy" id="5936"/>
    <lineage>
        <taxon>Eukaryota</taxon>
        <taxon>Sar</taxon>
        <taxon>Alveolata</taxon>
        <taxon>Ciliophora</taxon>
        <taxon>Intramacronucleata</taxon>
        <taxon>Spirotrichea</taxon>
        <taxon>Hypotrichia</taxon>
        <taxon>Euplotida</taxon>
        <taxon>Euplotidae</taxon>
        <taxon>Moneuplotes</taxon>
    </lineage>
</organism>
<dbReference type="Proteomes" id="UP001295684">
    <property type="component" value="Unassembled WGS sequence"/>
</dbReference>
<dbReference type="EMBL" id="CAMPGE010001299">
    <property type="protein sequence ID" value="CAI2360080.1"/>
    <property type="molecule type" value="Genomic_DNA"/>
</dbReference>
<proteinExistence type="predicted"/>
<dbReference type="AlphaFoldDB" id="A0AAD1U2B9"/>
<evidence type="ECO:0000313" key="1">
    <source>
        <dbReference type="EMBL" id="CAI2360080.1"/>
    </source>
</evidence>
<accession>A0AAD1U2B9</accession>
<gene>
    <name evidence="1" type="ORF">ECRASSUSDP1_LOCUS1377</name>
</gene>
<protein>
    <submittedName>
        <fullName evidence="1">Uncharacterized protein</fullName>
    </submittedName>
</protein>